<accession>A0AAW1F2V2</accession>
<reference evidence="2 3" key="1">
    <citation type="journal article" date="2024" name="Genome Biol. Evol.">
        <title>Chromosome-level genome assembly of the viviparous eelpout Zoarces viviparus.</title>
        <authorList>
            <person name="Fuhrmann N."/>
            <person name="Brasseur M.V."/>
            <person name="Bakowski C.E."/>
            <person name="Podsiadlowski L."/>
            <person name="Prost S."/>
            <person name="Krehenwinkel H."/>
            <person name="Mayer C."/>
        </authorList>
    </citation>
    <scope>NUCLEOTIDE SEQUENCE [LARGE SCALE GENOMIC DNA]</scope>
    <source>
        <strain evidence="2">NO-MEL_2022_Ind0_liver</strain>
    </source>
</reference>
<feature type="compositionally biased region" description="Polar residues" evidence="1">
    <location>
        <begin position="60"/>
        <end position="70"/>
    </location>
</feature>
<sequence>MRHGGSGRLRTSAPPCTFGACQALWHVRLGLGGSQGVPCYFPKYALFPGIPGGRRGLAGSQRTQQQTPMRTITRGRPASG</sequence>
<feature type="region of interest" description="Disordered" evidence="1">
    <location>
        <begin position="55"/>
        <end position="80"/>
    </location>
</feature>
<proteinExistence type="predicted"/>
<evidence type="ECO:0000313" key="2">
    <source>
        <dbReference type="EMBL" id="KAK9527979.1"/>
    </source>
</evidence>
<dbReference type="EMBL" id="JBCEZU010000112">
    <property type="protein sequence ID" value="KAK9527979.1"/>
    <property type="molecule type" value="Genomic_DNA"/>
</dbReference>
<comment type="caution">
    <text evidence="2">The sequence shown here is derived from an EMBL/GenBank/DDBJ whole genome shotgun (WGS) entry which is preliminary data.</text>
</comment>
<organism evidence="2 3">
    <name type="scientific">Zoarces viviparus</name>
    <name type="common">Viviparous eelpout</name>
    <name type="synonym">Blennius viviparus</name>
    <dbReference type="NCBI Taxonomy" id="48416"/>
    <lineage>
        <taxon>Eukaryota</taxon>
        <taxon>Metazoa</taxon>
        <taxon>Chordata</taxon>
        <taxon>Craniata</taxon>
        <taxon>Vertebrata</taxon>
        <taxon>Euteleostomi</taxon>
        <taxon>Actinopterygii</taxon>
        <taxon>Neopterygii</taxon>
        <taxon>Teleostei</taxon>
        <taxon>Neoteleostei</taxon>
        <taxon>Acanthomorphata</taxon>
        <taxon>Eupercaria</taxon>
        <taxon>Perciformes</taxon>
        <taxon>Cottioidei</taxon>
        <taxon>Zoarcales</taxon>
        <taxon>Zoarcidae</taxon>
        <taxon>Zoarcinae</taxon>
        <taxon>Zoarces</taxon>
    </lineage>
</organism>
<dbReference type="PROSITE" id="PS51257">
    <property type="entry name" value="PROKAR_LIPOPROTEIN"/>
    <property type="match status" value="1"/>
</dbReference>
<dbReference type="Proteomes" id="UP001488805">
    <property type="component" value="Unassembled WGS sequence"/>
</dbReference>
<keyword evidence="3" id="KW-1185">Reference proteome</keyword>
<dbReference type="AlphaFoldDB" id="A0AAW1F2V2"/>
<name>A0AAW1F2V2_ZOAVI</name>
<evidence type="ECO:0000313" key="3">
    <source>
        <dbReference type="Proteomes" id="UP001488805"/>
    </source>
</evidence>
<protein>
    <submittedName>
        <fullName evidence="2">Uncharacterized protein</fullName>
    </submittedName>
</protein>
<evidence type="ECO:0000256" key="1">
    <source>
        <dbReference type="SAM" id="MobiDB-lite"/>
    </source>
</evidence>
<gene>
    <name evidence="2" type="ORF">VZT92_014485</name>
</gene>